<evidence type="ECO:0000256" key="1">
    <source>
        <dbReference type="SAM" id="Phobius"/>
    </source>
</evidence>
<keyword evidence="1" id="KW-0472">Membrane</keyword>
<dbReference type="AlphaFoldDB" id="A0A0F9AL74"/>
<proteinExistence type="predicted"/>
<feature type="transmembrane region" description="Helical" evidence="1">
    <location>
        <begin position="37"/>
        <end position="54"/>
    </location>
</feature>
<name>A0A0F9AL74_9ZZZZ</name>
<dbReference type="PANTHER" id="PTHR43044">
    <property type="match status" value="1"/>
</dbReference>
<feature type="non-terminal residue" evidence="2">
    <location>
        <position position="1"/>
    </location>
</feature>
<feature type="transmembrane region" description="Helical" evidence="1">
    <location>
        <begin position="195"/>
        <end position="215"/>
    </location>
</feature>
<comment type="caution">
    <text evidence="2">The sequence shown here is derived from an EMBL/GenBank/DDBJ whole genome shotgun (WGS) entry which is preliminary data.</text>
</comment>
<protein>
    <submittedName>
        <fullName evidence="2">Uncharacterized protein</fullName>
    </submittedName>
</protein>
<accession>A0A0F9AL74</accession>
<organism evidence="2">
    <name type="scientific">marine sediment metagenome</name>
    <dbReference type="NCBI Taxonomy" id="412755"/>
    <lineage>
        <taxon>unclassified sequences</taxon>
        <taxon>metagenomes</taxon>
        <taxon>ecological metagenomes</taxon>
    </lineage>
</organism>
<feature type="transmembrane region" description="Helical" evidence="1">
    <location>
        <begin position="227"/>
        <end position="243"/>
    </location>
</feature>
<gene>
    <name evidence="2" type="ORF">LCGC14_2558740</name>
</gene>
<evidence type="ECO:0000313" key="2">
    <source>
        <dbReference type="EMBL" id="KKL10150.1"/>
    </source>
</evidence>
<feature type="transmembrane region" description="Helical" evidence="1">
    <location>
        <begin position="153"/>
        <end position="175"/>
    </location>
</feature>
<feature type="transmembrane region" description="Helical" evidence="1">
    <location>
        <begin position="110"/>
        <end position="132"/>
    </location>
</feature>
<feature type="transmembrane region" description="Helical" evidence="1">
    <location>
        <begin position="75"/>
        <end position="95"/>
    </location>
</feature>
<dbReference type="EMBL" id="LAZR01042182">
    <property type="protein sequence ID" value="KKL10150.1"/>
    <property type="molecule type" value="Genomic_DNA"/>
</dbReference>
<keyword evidence="1" id="KW-0812">Transmembrane</keyword>
<sequence>AFMPFAIIGLVVVFLNHGSIHWWASHANEHLWFNPIFFVARNILFFGLFYGMAYRIYKAVRLKGEAVTNDVEHGITIKGFWLVVIYVIGMTSFSWDMSMTLNHGYADTIYGFYFIVATIHGGLALMVLLSYLSEKLFGIKSFPKSSFSNASQLQLALCVIWFYTWWSQFFPTWYAHIPEETGSLFIRASKYEFNFYWIYIGMIFLSGVIPFLALLMSRTRNTRSIQASVSMIILGGLWMQRYIETAPALNKYAQETVTVTHIFHPVNLIFALGIFAALIFGLFRVIDKSPDTIPKDDKDPDYTKDVIISDPRGW</sequence>
<dbReference type="PANTHER" id="PTHR43044:SF2">
    <property type="entry name" value="POLYSULPHIDE REDUCTASE NRFD"/>
    <property type="match status" value="1"/>
</dbReference>
<reference evidence="2" key="1">
    <citation type="journal article" date="2015" name="Nature">
        <title>Complex archaea that bridge the gap between prokaryotes and eukaryotes.</title>
        <authorList>
            <person name="Spang A."/>
            <person name="Saw J.H."/>
            <person name="Jorgensen S.L."/>
            <person name="Zaremba-Niedzwiedzka K."/>
            <person name="Martijn J."/>
            <person name="Lind A.E."/>
            <person name="van Eijk R."/>
            <person name="Schleper C."/>
            <person name="Guy L."/>
            <person name="Ettema T.J."/>
        </authorList>
    </citation>
    <scope>NUCLEOTIDE SEQUENCE</scope>
</reference>
<feature type="transmembrane region" description="Helical" evidence="1">
    <location>
        <begin position="263"/>
        <end position="286"/>
    </location>
</feature>
<keyword evidence="1" id="KW-1133">Transmembrane helix</keyword>